<feature type="compositionally biased region" description="Low complexity" evidence="3">
    <location>
        <begin position="7"/>
        <end position="38"/>
    </location>
</feature>
<dbReference type="InterPro" id="IPR021858">
    <property type="entry name" value="Fun_TF"/>
</dbReference>
<dbReference type="EMBL" id="CACVBS010000057">
    <property type="protein sequence ID" value="CAA7266981.1"/>
    <property type="molecule type" value="Genomic_DNA"/>
</dbReference>
<evidence type="ECO:0000313" key="5">
    <source>
        <dbReference type="EMBL" id="CAA7266981.1"/>
    </source>
</evidence>
<dbReference type="PROSITE" id="PS00463">
    <property type="entry name" value="ZN2_CY6_FUNGAL_1"/>
    <property type="match status" value="1"/>
</dbReference>
<dbReference type="CDD" id="cd00067">
    <property type="entry name" value="GAL4"/>
    <property type="match status" value="1"/>
</dbReference>
<accession>A0A8S0XWH3</accession>
<feature type="compositionally biased region" description="Low complexity" evidence="3">
    <location>
        <begin position="157"/>
        <end position="170"/>
    </location>
</feature>
<comment type="caution">
    <text evidence="5">The sequence shown here is derived from an EMBL/GenBank/DDBJ whole genome shotgun (WGS) entry which is preliminary data.</text>
</comment>
<feature type="region of interest" description="Disordered" evidence="3">
    <location>
        <begin position="1"/>
        <end position="72"/>
    </location>
</feature>
<sequence>MAYRSHTASPAGSQSPSPSSSTNPSPYLTTTPLLDLMTNNSNSDDRESSQSAHGTPNQPTSALPRTQNSGKGGCWTCRVRRKKCDEQREGDSCKTCKRLTIKCLGWGPKRPDWMRDKKNVDAYKASIKAQLSSKGLIRGQPRHNPIQVPPHRRHNANTNGNGHSSSVSSRNHSYNAFQQIGDPAYNHSHSDLLMPALPGSSSSSFDQLTTFPDVFEPETSFHPYQSQLNPVQPYAVGGDPLNDASYGFLPIPPTTPNDLLSSSLSSLYNPSGHAGMHEQLVMNYFNDVRKVQFFFAGEALTDITYSAIVEEPRGAVSLAICALADLYSKQMRVSQGLEAPNQNAENSTSYLRHEALLRLENNNATHNGWTEKDALAALHLISLSQMAGGSCDWEQPFGILSQWLLQTNLHHAENPWMAFLSLSPTSQLCVKATLWFDVFSSLSVARPPKFLPLWKRLLGDQQSFWGNGAELEVPHRLRMDALTGCPDEAMLAIAEVSALAHWKASQIRNGCLSYPELVRRGTVIEQQLRRFSTDPSSGADVSQPRLHSNGDATVPSEEERSWAASLFREAANLYLHTVLSNSTPGVPEISTSVETIVHLFSKFQPSDLDRALVFPICFAGAMSNDSTRRDFLKGRMRGLNDSYGNLLQTRRLMEAVWQKRDVGGKEVDVRETIREQGLQLLLI</sequence>
<dbReference type="AlphaFoldDB" id="A0A8S0XWH3"/>
<feature type="region of interest" description="Disordered" evidence="3">
    <location>
        <begin position="531"/>
        <end position="556"/>
    </location>
</feature>
<dbReference type="OrthoDB" id="5419315at2759"/>
<dbReference type="PANTHER" id="PTHR37534">
    <property type="entry name" value="TRANSCRIPTIONAL ACTIVATOR PROTEIN UGA3"/>
    <property type="match status" value="1"/>
</dbReference>
<dbReference type="Proteomes" id="UP000467700">
    <property type="component" value="Unassembled WGS sequence"/>
</dbReference>
<keyword evidence="6" id="KW-1185">Reference proteome</keyword>
<reference evidence="5 6" key="1">
    <citation type="submission" date="2020-01" db="EMBL/GenBank/DDBJ databases">
        <authorList>
            <person name="Gupta K D."/>
        </authorList>
    </citation>
    <scope>NUCLEOTIDE SEQUENCE [LARGE SCALE GENOMIC DNA]</scope>
</reference>
<dbReference type="InterPro" id="IPR036864">
    <property type="entry name" value="Zn2-C6_fun-type_DNA-bd_sf"/>
</dbReference>
<evidence type="ECO:0000313" key="6">
    <source>
        <dbReference type="Proteomes" id="UP000467700"/>
    </source>
</evidence>
<dbReference type="Pfam" id="PF11951">
    <property type="entry name" value="Fungal_trans_2"/>
    <property type="match status" value="1"/>
</dbReference>
<feature type="domain" description="Zn(2)-C6 fungal-type" evidence="4">
    <location>
        <begin position="73"/>
        <end position="103"/>
    </location>
</feature>
<evidence type="ECO:0000256" key="2">
    <source>
        <dbReference type="ARBA" id="ARBA00023242"/>
    </source>
</evidence>
<evidence type="ECO:0000256" key="1">
    <source>
        <dbReference type="ARBA" id="ARBA00004123"/>
    </source>
</evidence>
<evidence type="ECO:0000256" key="3">
    <source>
        <dbReference type="SAM" id="MobiDB-lite"/>
    </source>
</evidence>
<gene>
    <name evidence="5" type="ORF">AAE3_LOCUS9112</name>
</gene>
<dbReference type="InterPro" id="IPR001138">
    <property type="entry name" value="Zn2Cys6_DnaBD"/>
</dbReference>
<name>A0A8S0XWH3_CYCAE</name>
<evidence type="ECO:0000259" key="4">
    <source>
        <dbReference type="PROSITE" id="PS50048"/>
    </source>
</evidence>
<dbReference type="PANTHER" id="PTHR37534:SF20">
    <property type="entry name" value="PRO1A C6 ZINK-FINGER PROTEIN"/>
    <property type="match status" value="1"/>
</dbReference>
<dbReference type="PROSITE" id="PS50048">
    <property type="entry name" value="ZN2_CY6_FUNGAL_2"/>
    <property type="match status" value="1"/>
</dbReference>
<dbReference type="GO" id="GO:0008270">
    <property type="term" value="F:zinc ion binding"/>
    <property type="evidence" value="ECO:0007669"/>
    <property type="project" value="InterPro"/>
</dbReference>
<protein>
    <recommendedName>
        <fullName evidence="4">Zn(2)-C6 fungal-type domain-containing protein</fullName>
    </recommendedName>
</protein>
<keyword evidence="2" id="KW-0539">Nucleus</keyword>
<organism evidence="5 6">
    <name type="scientific">Cyclocybe aegerita</name>
    <name type="common">Black poplar mushroom</name>
    <name type="synonym">Agrocybe aegerita</name>
    <dbReference type="NCBI Taxonomy" id="1973307"/>
    <lineage>
        <taxon>Eukaryota</taxon>
        <taxon>Fungi</taxon>
        <taxon>Dikarya</taxon>
        <taxon>Basidiomycota</taxon>
        <taxon>Agaricomycotina</taxon>
        <taxon>Agaricomycetes</taxon>
        <taxon>Agaricomycetidae</taxon>
        <taxon>Agaricales</taxon>
        <taxon>Agaricineae</taxon>
        <taxon>Bolbitiaceae</taxon>
        <taxon>Cyclocybe</taxon>
    </lineage>
</organism>
<dbReference type="SUPFAM" id="SSF57701">
    <property type="entry name" value="Zn2/Cys6 DNA-binding domain"/>
    <property type="match status" value="1"/>
</dbReference>
<dbReference type="GO" id="GO:0005634">
    <property type="term" value="C:nucleus"/>
    <property type="evidence" value="ECO:0007669"/>
    <property type="project" value="UniProtKB-SubCell"/>
</dbReference>
<comment type="subcellular location">
    <subcellularLocation>
        <location evidence="1">Nucleus</location>
    </subcellularLocation>
</comment>
<feature type="compositionally biased region" description="Polar residues" evidence="3">
    <location>
        <begin position="49"/>
        <end position="69"/>
    </location>
</feature>
<dbReference type="GO" id="GO:0000981">
    <property type="term" value="F:DNA-binding transcription factor activity, RNA polymerase II-specific"/>
    <property type="evidence" value="ECO:0007669"/>
    <property type="project" value="InterPro"/>
</dbReference>
<proteinExistence type="predicted"/>
<feature type="region of interest" description="Disordered" evidence="3">
    <location>
        <begin position="137"/>
        <end position="170"/>
    </location>
</feature>